<dbReference type="PROSITE" id="PS50801">
    <property type="entry name" value="STAS"/>
    <property type="match status" value="1"/>
</dbReference>
<evidence type="ECO:0000256" key="1">
    <source>
        <dbReference type="ARBA" id="ARBA00022741"/>
    </source>
</evidence>
<feature type="compositionally biased region" description="Basic and acidic residues" evidence="4">
    <location>
        <begin position="804"/>
        <end position="816"/>
    </location>
</feature>
<keyword evidence="3" id="KW-0175">Coiled coil</keyword>
<keyword evidence="8" id="KW-1185">Reference proteome</keyword>
<dbReference type="InterPro" id="IPR027417">
    <property type="entry name" value="P-loop_NTPase"/>
</dbReference>
<dbReference type="SMART" id="SM00421">
    <property type="entry name" value="HTH_LUXR"/>
    <property type="match status" value="1"/>
</dbReference>
<evidence type="ECO:0000256" key="4">
    <source>
        <dbReference type="SAM" id="MobiDB-lite"/>
    </source>
</evidence>
<dbReference type="InterPro" id="IPR000792">
    <property type="entry name" value="Tscrpt_reg_LuxR_C"/>
</dbReference>
<evidence type="ECO:0000259" key="5">
    <source>
        <dbReference type="PROSITE" id="PS50043"/>
    </source>
</evidence>
<sequence>MVVERDRELETLRGLLAEAVGGSGRAALVVGGLASGKTELLAAFAEEVVSGDTLLLTASGAQVERELPMGVMWQLFRSAPLPKELLDRVSELITWDAAALGRRPEADARAVHGLCALLLELAAERPLVLTVDDLQHVDSASLRVLLSLRRRMRSARVLLVLAEWERPSMTRTVPHAELVRQPHRRIPVAPLTPAGVGALAERRLGGADQAAALHELAGGNPLLTNALIEDRLRGAEPVGAVFRQDVLDCLDRWHDPDITAVARGVAVLDEHATPDLVGRLLELPDRAVAPVFDVLRAAGLMTGNRLRHQVIVATVLESAEPDRLHLRAAELLYGRGVDATEIARHLVAADDVPGPWAVGLLRRASDRSVVVDDRFAVACLELALRVCDEPDRVAVRAALVRVAWRVNPSAVAPQVPALRSALDAGELGWRDAVPVVRHLLWQGDLPAAADQLRAVRAACGGPDADVAAELRFAHEWIYGALPEDVRSLLEPDRAVPPATTSPLARTPNLLSRGADAVSGAEHILQGCLGDVLPEVGAMAVLALDHADRQDRARYWSDALADDAERRRATTWSALLGCVRAELSWRRGDLASAAAGARAALDRLHPQSWGVLVGLPLSTEVLALTAMGRLGAAAELLEQVVPDAMAGTVFGARYLHASGSHSLAAGRPLAAVDEFERCGALLRSTGFDVPAMVPWRSDLGHAYLTVGMRKRARELAMEQLDRAGSGVGARTRAMSLRVLAGASDPRNRASILREAIQLLEKCGDRLELARALTDLSQVHREVGELAEARLVLRRAEQELKACRAVVPDREPRREPRPEPGPAVQARQERAPEPAASGVSALSEAERNVAALAALGHTNREIGRTLYITVSTVEQHLTRVYRKLKVSRRTDLPSELSHRVVLV</sequence>
<dbReference type="Proteomes" id="UP001156441">
    <property type="component" value="Unassembled WGS sequence"/>
</dbReference>
<accession>A0ABT2JID1</accession>
<dbReference type="PRINTS" id="PR00038">
    <property type="entry name" value="HTHLUXR"/>
</dbReference>
<dbReference type="EMBL" id="JAFFZE010000027">
    <property type="protein sequence ID" value="MCT2587647.1"/>
    <property type="molecule type" value="Genomic_DNA"/>
</dbReference>
<dbReference type="InterPro" id="IPR016032">
    <property type="entry name" value="Sig_transdc_resp-reg_C-effctor"/>
</dbReference>
<proteinExistence type="predicted"/>
<reference evidence="7 8" key="1">
    <citation type="submission" date="2021-02" db="EMBL/GenBank/DDBJ databases">
        <title>Actinophytocola xerophila sp. nov., isolated from soil of cotton cropping field.</title>
        <authorList>
            <person name="Huang R."/>
            <person name="Chen X."/>
            <person name="Ge X."/>
            <person name="Liu W."/>
        </authorList>
    </citation>
    <scope>NUCLEOTIDE SEQUENCE [LARGE SCALE GENOMIC DNA]</scope>
    <source>
        <strain evidence="7 8">S1-96</strain>
    </source>
</reference>
<dbReference type="PANTHER" id="PTHR16305">
    <property type="entry name" value="TESTICULAR SOLUBLE ADENYLYL CYCLASE"/>
    <property type="match status" value="1"/>
</dbReference>
<protein>
    <submittedName>
        <fullName evidence="7">AAA family ATPase</fullName>
    </submittedName>
</protein>
<feature type="region of interest" description="Disordered" evidence="4">
    <location>
        <begin position="804"/>
        <end position="838"/>
    </location>
</feature>
<dbReference type="Pfam" id="PF00196">
    <property type="entry name" value="GerE"/>
    <property type="match status" value="1"/>
</dbReference>
<dbReference type="InterPro" id="IPR041664">
    <property type="entry name" value="AAA_16"/>
</dbReference>
<dbReference type="Gene3D" id="1.10.10.10">
    <property type="entry name" value="Winged helix-like DNA-binding domain superfamily/Winged helix DNA-binding domain"/>
    <property type="match status" value="1"/>
</dbReference>
<dbReference type="PROSITE" id="PS00622">
    <property type="entry name" value="HTH_LUXR_1"/>
    <property type="match status" value="1"/>
</dbReference>
<dbReference type="SUPFAM" id="SSF52540">
    <property type="entry name" value="P-loop containing nucleoside triphosphate hydrolases"/>
    <property type="match status" value="1"/>
</dbReference>
<dbReference type="PANTHER" id="PTHR16305:SF28">
    <property type="entry name" value="GUANYLATE CYCLASE DOMAIN-CONTAINING PROTEIN"/>
    <property type="match status" value="1"/>
</dbReference>
<dbReference type="PROSITE" id="PS50043">
    <property type="entry name" value="HTH_LUXR_2"/>
    <property type="match status" value="1"/>
</dbReference>
<evidence type="ECO:0000313" key="7">
    <source>
        <dbReference type="EMBL" id="MCT2587647.1"/>
    </source>
</evidence>
<dbReference type="InterPro" id="IPR002645">
    <property type="entry name" value="STAS_dom"/>
</dbReference>
<feature type="coiled-coil region" evidence="3">
    <location>
        <begin position="777"/>
        <end position="804"/>
    </location>
</feature>
<dbReference type="CDD" id="cd06170">
    <property type="entry name" value="LuxR_C_like"/>
    <property type="match status" value="1"/>
</dbReference>
<comment type="caution">
    <text evidence="7">The sequence shown here is derived from an EMBL/GenBank/DDBJ whole genome shotgun (WGS) entry which is preliminary data.</text>
</comment>
<dbReference type="SUPFAM" id="SSF46894">
    <property type="entry name" value="C-terminal effector domain of the bipartite response regulators"/>
    <property type="match status" value="1"/>
</dbReference>
<feature type="domain" description="HTH luxR-type" evidence="5">
    <location>
        <begin position="833"/>
        <end position="898"/>
    </location>
</feature>
<dbReference type="RefSeq" id="WP_260195559.1">
    <property type="nucleotide sequence ID" value="NZ_JAFFZE010000027.1"/>
</dbReference>
<gene>
    <name evidence="7" type="ORF">JT362_31460</name>
</gene>
<feature type="domain" description="STAS" evidence="6">
    <location>
        <begin position="118"/>
        <end position="202"/>
    </location>
</feature>
<dbReference type="Pfam" id="PF13191">
    <property type="entry name" value="AAA_16"/>
    <property type="match status" value="1"/>
</dbReference>
<keyword evidence="1" id="KW-0547">Nucleotide-binding</keyword>
<organism evidence="7 8">
    <name type="scientific">Actinophytocola gossypii</name>
    <dbReference type="NCBI Taxonomy" id="2812003"/>
    <lineage>
        <taxon>Bacteria</taxon>
        <taxon>Bacillati</taxon>
        <taxon>Actinomycetota</taxon>
        <taxon>Actinomycetes</taxon>
        <taxon>Pseudonocardiales</taxon>
        <taxon>Pseudonocardiaceae</taxon>
    </lineage>
</organism>
<evidence type="ECO:0000259" key="6">
    <source>
        <dbReference type="PROSITE" id="PS50801"/>
    </source>
</evidence>
<name>A0ABT2JID1_9PSEU</name>
<evidence type="ECO:0000256" key="3">
    <source>
        <dbReference type="SAM" id="Coils"/>
    </source>
</evidence>
<evidence type="ECO:0000256" key="2">
    <source>
        <dbReference type="ARBA" id="ARBA00022840"/>
    </source>
</evidence>
<dbReference type="InterPro" id="IPR036388">
    <property type="entry name" value="WH-like_DNA-bd_sf"/>
</dbReference>
<keyword evidence="2" id="KW-0067">ATP-binding</keyword>
<evidence type="ECO:0000313" key="8">
    <source>
        <dbReference type="Proteomes" id="UP001156441"/>
    </source>
</evidence>